<keyword evidence="2" id="KW-0472">Membrane</keyword>
<feature type="compositionally biased region" description="Low complexity" evidence="1">
    <location>
        <begin position="162"/>
        <end position="177"/>
    </location>
</feature>
<keyword evidence="2" id="KW-0812">Transmembrane</keyword>
<name>A0A836CG96_9STRA</name>
<dbReference type="PROSITE" id="PS50903">
    <property type="entry name" value="RUBREDOXIN_LIKE"/>
    <property type="match status" value="1"/>
</dbReference>
<evidence type="ECO:0000259" key="3">
    <source>
        <dbReference type="PROSITE" id="PS50903"/>
    </source>
</evidence>
<evidence type="ECO:0000256" key="2">
    <source>
        <dbReference type="SAM" id="Phobius"/>
    </source>
</evidence>
<keyword evidence="5" id="KW-1185">Reference proteome</keyword>
<evidence type="ECO:0000313" key="4">
    <source>
        <dbReference type="EMBL" id="KAG5185440.1"/>
    </source>
</evidence>
<keyword evidence="2" id="KW-1133">Transmembrane helix</keyword>
<evidence type="ECO:0000313" key="5">
    <source>
        <dbReference type="Proteomes" id="UP000664859"/>
    </source>
</evidence>
<feature type="transmembrane region" description="Helical" evidence="2">
    <location>
        <begin position="6"/>
        <end position="22"/>
    </location>
</feature>
<proteinExistence type="predicted"/>
<feature type="domain" description="Rubredoxin-like" evidence="3">
    <location>
        <begin position="51"/>
        <end position="95"/>
    </location>
</feature>
<dbReference type="Proteomes" id="UP000664859">
    <property type="component" value="Unassembled WGS sequence"/>
</dbReference>
<dbReference type="OrthoDB" id="43142at2759"/>
<protein>
    <recommendedName>
        <fullName evidence="3">Rubredoxin-like domain-containing protein</fullName>
    </recommendedName>
</protein>
<dbReference type="Gene3D" id="2.20.28.10">
    <property type="match status" value="1"/>
</dbReference>
<comment type="caution">
    <text evidence="4">The sequence shown here is derived from an EMBL/GenBank/DDBJ whole genome shotgun (WGS) entry which is preliminary data.</text>
</comment>
<dbReference type="EMBL" id="JAFCMP010000132">
    <property type="protein sequence ID" value="KAG5185440.1"/>
    <property type="molecule type" value="Genomic_DNA"/>
</dbReference>
<accession>A0A836CG96</accession>
<dbReference type="InterPro" id="IPR024934">
    <property type="entry name" value="Rubredoxin-like_dom"/>
</dbReference>
<dbReference type="GO" id="GO:0005506">
    <property type="term" value="F:iron ion binding"/>
    <property type="evidence" value="ECO:0007669"/>
    <property type="project" value="InterPro"/>
</dbReference>
<evidence type="ECO:0000256" key="1">
    <source>
        <dbReference type="SAM" id="MobiDB-lite"/>
    </source>
</evidence>
<feature type="compositionally biased region" description="Low complexity" evidence="1">
    <location>
        <begin position="196"/>
        <end position="219"/>
    </location>
</feature>
<dbReference type="AlphaFoldDB" id="A0A836CG96"/>
<sequence length="228" mass="24136">MFNLASQIFVPFVIVQFFITWVRKGFSIRRVMAPELKWEYLVTEKEHIKELHAYRCEQCGYTLFPARNRHKKFFEDVKDYTCPECGAAKSEFVDIHDLTDPRNIDRPREELEAALAAKIKAEAEALAHEGDSLLEKAPTAMAAKTAATAAATAATAAPAAPAAAAPKAAAAAPAPAAEDTQAMKVHPAPPSDPTKDAPAGAAAAAAAAAEEDSSSSGASDGDDDDLLA</sequence>
<organism evidence="4 5">
    <name type="scientific">Tribonema minus</name>
    <dbReference type="NCBI Taxonomy" id="303371"/>
    <lineage>
        <taxon>Eukaryota</taxon>
        <taxon>Sar</taxon>
        <taxon>Stramenopiles</taxon>
        <taxon>Ochrophyta</taxon>
        <taxon>PX clade</taxon>
        <taxon>Xanthophyceae</taxon>
        <taxon>Tribonematales</taxon>
        <taxon>Tribonemataceae</taxon>
        <taxon>Tribonema</taxon>
    </lineage>
</organism>
<gene>
    <name evidence="4" type="ORF">JKP88DRAFT_236833</name>
</gene>
<feature type="region of interest" description="Disordered" evidence="1">
    <location>
        <begin position="162"/>
        <end position="228"/>
    </location>
</feature>
<reference evidence="4" key="1">
    <citation type="submission" date="2021-02" db="EMBL/GenBank/DDBJ databases">
        <title>First Annotated Genome of the Yellow-green Alga Tribonema minus.</title>
        <authorList>
            <person name="Mahan K.M."/>
        </authorList>
    </citation>
    <scope>NUCLEOTIDE SEQUENCE</scope>
    <source>
        <strain evidence="4">UTEX B ZZ1240</strain>
    </source>
</reference>
<dbReference type="SUPFAM" id="SSF57802">
    <property type="entry name" value="Rubredoxin-like"/>
    <property type="match status" value="1"/>
</dbReference>